<feature type="domain" description="RNase H type-1" evidence="2">
    <location>
        <begin position="187"/>
        <end position="298"/>
    </location>
</feature>
<dbReference type="GO" id="GO:0003676">
    <property type="term" value="F:nucleic acid binding"/>
    <property type="evidence" value="ECO:0007669"/>
    <property type="project" value="InterPro"/>
</dbReference>
<dbReference type="GO" id="GO:0004523">
    <property type="term" value="F:RNA-DNA hybrid ribonuclease activity"/>
    <property type="evidence" value="ECO:0007669"/>
    <property type="project" value="InterPro"/>
</dbReference>
<dbReference type="EMBL" id="CAJNOK010011238">
    <property type="protein sequence ID" value="CAF1135573.1"/>
    <property type="molecule type" value="Genomic_DNA"/>
</dbReference>
<dbReference type="Proteomes" id="UP000682733">
    <property type="component" value="Unassembled WGS sequence"/>
</dbReference>
<evidence type="ECO:0000313" key="5">
    <source>
        <dbReference type="Proteomes" id="UP000682733"/>
    </source>
</evidence>
<protein>
    <recommendedName>
        <fullName evidence="2">RNase H type-1 domain-containing protein</fullName>
    </recommendedName>
</protein>
<dbReference type="InterPro" id="IPR036397">
    <property type="entry name" value="RNaseH_sf"/>
</dbReference>
<evidence type="ECO:0000256" key="1">
    <source>
        <dbReference type="SAM" id="MobiDB-lite"/>
    </source>
</evidence>
<gene>
    <name evidence="3" type="ORF">OVA965_LOCUS20868</name>
    <name evidence="4" type="ORF">TMI583_LOCUS21377</name>
</gene>
<proteinExistence type="predicted"/>
<sequence length="298" mass="34380">MSYSEACQCPLYRSFNITKEALSKFFIRHNKEVENVSKEVQQQAVEEAEESEISDQQGPDDVELMSEPKLKEEIDVSDLESHEHFDQQQQEGEMTAETTANVLDHSLNSIEFNEYELPLDLSNIVHTELVEASELPELARLSSNDFLAFVRDVDTILYRLVNDDGQLLARPKSDALYYPVESVRDSMLPQIVFQDDTSHFLFVQWKDTQIDHNELNTSEKIEFDVTLCVRQAFILARKAGATSVRIANDSDYIYNVYTKWLENWKKYNYILSSGKEVADLDLILDIDQKCSDIQTQLI</sequence>
<reference evidence="4" key="1">
    <citation type="submission" date="2021-02" db="EMBL/GenBank/DDBJ databases">
        <authorList>
            <person name="Nowell W R."/>
        </authorList>
    </citation>
    <scope>NUCLEOTIDE SEQUENCE</scope>
</reference>
<comment type="caution">
    <text evidence="4">The sequence shown here is derived from an EMBL/GenBank/DDBJ whole genome shotgun (WGS) entry which is preliminary data.</text>
</comment>
<feature type="compositionally biased region" description="Acidic residues" evidence="1">
    <location>
        <begin position="46"/>
        <end position="62"/>
    </location>
</feature>
<dbReference type="InterPro" id="IPR002156">
    <property type="entry name" value="RNaseH_domain"/>
</dbReference>
<dbReference type="Gene3D" id="3.30.420.10">
    <property type="entry name" value="Ribonuclease H-like superfamily/Ribonuclease H"/>
    <property type="match status" value="1"/>
</dbReference>
<evidence type="ECO:0000313" key="3">
    <source>
        <dbReference type="EMBL" id="CAF1135573.1"/>
    </source>
</evidence>
<accession>A0A8S2LVP5</accession>
<organism evidence="4 5">
    <name type="scientific">Didymodactylos carnosus</name>
    <dbReference type="NCBI Taxonomy" id="1234261"/>
    <lineage>
        <taxon>Eukaryota</taxon>
        <taxon>Metazoa</taxon>
        <taxon>Spiralia</taxon>
        <taxon>Gnathifera</taxon>
        <taxon>Rotifera</taxon>
        <taxon>Eurotatoria</taxon>
        <taxon>Bdelloidea</taxon>
        <taxon>Philodinida</taxon>
        <taxon>Philodinidae</taxon>
        <taxon>Didymodactylos</taxon>
    </lineage>
</organism>
<dbReference type="PROSITE" id="PS50879">
    <property type="entry name" value="RNASE_H_1"/>
    <property type="match status" value="1"/>
</dbReference>
<name>A0A8S2LVP5_9BILA</name>
<dbReference type="EMBL" id="CAJOBA010023860">
    <property type="protein sequence ID" value="CAF3924033.1"/>
    <property type="molecule type" value="Genomic_DNA"/>
</dbReference>
<dbReference type="InterPro" id="IPR012337">
    <property type="entry name" value="RNaseH-like_sf"/>
</dbReference>
<evidence type="ECO:0000259" key="2">
    <source>
        <dbReference type="PROSITE" id="PS50879"/>
    </source>
</evidence>
<feature type="region of interest" description="Disordered" evidence="1">
    <location>
        <begin position="38"/>
        <end position="62"/>
    </location>
</feature>
<dbReference type="AlphaFoldDB" id="A0A8S2LVP5"/>
<evidence type="ECO:0000313" key="4">
    <source>
        <dbReference type="EMBL" id="CAF3924033.1"/>
    </source>
</evidence>
<dbReference type="SUPFAM" id="SSF53098">
    <property type="entry name" value="Ribonuclease H-like"/>
    <property type="match status" value="1"/>
</dbReference>
<dbReference type="Proteomes" id="UP000677228">
    <property type="component" value="Unassembled WGS sequence"/>
</dbReference>